<dbReference type="eggNOG" id="COG3086">
    <property type="taxonomic scope" value="Bacteria"/>
</dbReference>
<protein>
    <submittedName>
        <fullName evidence="2">Positive regulator of sigma E activity</fullName>
    </submittedName>
</protein>
<gene>
    <name evidence="2" type="ORF">A10D4_04320</name>
</gene>
<organism evidence="2 3">
    <name type="scientific">Idiomarina xiamenensis 10-D-4</name>
    <dbReference type="NCBI Taxonomy" id="740709"/>
    <lineage>
        <taxon>Bacteria</taxon>
        <taxon>Pseudomonadati</taxon>
        <taxon>Pseudomonadota</taxon>
        <taxon>Gammaproteobacteria</taxon>
        <taxon>Alteromonadales</taxon>
        <taxon>Idiomarinaceae</taxon>
        <taxon>Idiomarina</taxon>
    </lineage>
</organism>
<name>K2KAG2_9GAMM</name>
<dbReference type="PIRSF" id="PIRSF004923">
    <property type="entry name" value="RseC"/>
    <property type="match status" value="1"/>
</dbReference>
<sequence length="142" mass="15477">MIRELAEVVAIKPGIVVVSTQLKSGCSGCEQQRQCGAGLLSQVFSDRRAQFEVPTQGAFSVGDQVELSIPEQHVTRYSLLVYSLPILALLLTALLTGPALNFAEGASILCSFAAMALTFYGLRCWLRYRDLQVQQLLSLKAL</sequence>
<proteinExistence type="predicted"/>
<evidence type="ECO:0000313" key="3">
    <source>
        <dbReference type="Proteomes" id="UP000014115"/>
    </source>
</evidence>
<keyword evidence="3" id="KW-1185">Reference proteome</keyword>
<dbReference type="AlphaFoldDB" id="K2KAG2"/>
<keyword evidence="1" id="KW-1133">Transmembrane helix</keyword>
<feature type="transmembrane region" description="Helical" evidence="1">
    <location>
        <begin position="79"/>
        <end position="100"/>
    </location>
</feature>
<dbReference type="RefSeq" id="WP_008487966.1">
    <property type="nucleotide sequence ID" value="NZ_AMRG01000004.1"/>
</dbReference>
<dbReference type="InterPro" id="IPR007359">
    <property type="entry name" value="SigmaE_reg_RseC_MucC"/>
</dbReference>
<dbReference type="PANTHER" id="PTHR35867">
    <property type="entry name" value="PROTEIN RSEC"/>
    <property type="match status" value="1"/>
</dbReference>
<feature type="transmembrane region" description="Helical" evidence="1">
    <location>
        <begin position="106"/>
        <end position="126"/>
    </location>
</feature>
<dbReference type="PANTHER" id="PTHR35867:SF1">
    <property type="entry name" value="PROTEIN RSEC"/>
    <property type="match status" value="1"/>
</dbReference>
<dbReference type="PATRIC" id="fig|740709.3.peg.874"/>
<dbReference type="InterPro" id="IPR026268">
    <property type="entry name" value="RseC"/>
</dbReference>
<keyword evidence="1" id="KW-0812">Transmembrane</keyword>
<accession>K2KAG2</accession>
<dbReference type="Proteomes" id="UP000014115">
    <property type="component" value="Unassembled WGS sequence"/>
</dbReference>
<evidence type="ECO:0000313" key="2">
    <source>
        <dbReference type="EMBL" id="EKE84808.1"/>
    </source>
</evidence>
<evidence type="ECO:0000256" key="1">
    <source>
        <dbReference type="SAM" id="Phobius"/>
    </source>
</evidence>
<dbReference type="EMBL" id="AMRG01000004">
    <property type="protein sequence ID" value="EKE84808.1"/>
    <property type="molecule type" value="Genomic_DNA"/>
</dbReference>
<dbReference type="STRING" id="740709.A10D4_04320"/>
<comment type="caution">
    <text evidence="2">The sequence shown here is derived from an EMBL/GenBank/DDBJ whole genome shotgun (WGS) entry which is preliminary data.</text>
</comment>
<dbReference type="Pfam" id="PF04246">
    <property type="entry name" value="RseC_MucC"/>
    <property type="match status" value="1"/>
</dbReference>
<reference evidence="2 3" key="1">
    <citation type="journal article" date="2012" name="J. Bacteriol.">
        <title>Genome Sequence of Idiomarina xiamenensis Type Strain 10-D-4.</title>
        <authorList>
            <person name="Lai Q."/>
            <person name="Wang L."/>
            <person name="Wang W."/>
            <person name="Shao Z."/>
        </authorList>
    </citation>
    <scope>NUCLEOTIDE SEQUENCE [LARGE SCALE GENOMIC DNA]</scope>
    <source>
        <strain evidence="2 3">10-D-4</strain>
    </source>
</reference>
<keyword evidence="1" id="KW-0472">Membrane</keyword>